<reference evidence="1" key="1">
    <citation type="journal article" date="2015" name="Nature">
        <title>Complex archaea that bridge the gap between prokaryotes and eukaryotes.</title>
        <authorList>
            <person name="Spang A."/>
            <person name="Saw J.H."/>
            <person name="Jorgensen S.L."/>
            <person name="Zaremba-Niedzwiedzka K."/>
            <person name="Martijn J."/>
            <person name="Lind A.E."/>
            <person name="van Eijk R."/>
            <person name="Schleper C."/>
            <person name="Guy L."/>
            <person name="Ettema T.J."/>
        </authorList>
    </citation>
    <scope>NUCLEOTIDE SEQUENCE</scope>
</reference>
<sequence>MGVGDLTVTLVASYDTIELAIVGWDAGVDTTPATDEHQLIIEPGIGTGRFHLVKIVKATA</sequence>
<accession>A0A0F9B3I0</accession>
<gene>
    <name evidence="1" type="ORF">LCGC14_2495050</name>
</gene>
<evidence type="ECO:0000313" key="1">
    <source>
        <dbReference type="EMBL" id="KKL16489.1"/>
    </source>
</evidence>
<dbReference type="EMBL" id="LAZR01039641">
    <property type="protein sequence ID" value="KKL16489.1"/>
    <property type="molecule type" value="Genomic_DNA"/>
</dbReference>
<protein>
    <submittedName>
        <fullName evidence="1">Uncharacterized protein</fullName>
    </submittedName>
</protein>
<comment type="caution">
    <text evidence="1">The sequence shown here is derived from an EMBL/GenBank/DDBJ whole genome shotgun (WGS) entry which is preliminary data.</text>
</comment>
<name>A0A0F9B3I0_9ZZZZ</name>
<organism evidence="1">
    <name type="scientific">marine sediment metagenome</name>
    <dbReference type="NCBI Taxonomy" id="412755"/>
    <lineage>
        <taxon>unclassified sequences</taxon>
        <taxon>metagenomes</taxon>
        <taxon>ecological metagenomes</taxon>
    </lineage>
</organism>
<proteinExistence type="predicted"/>
<dbReference type="AlphaFoldDB" id="A0A0F9B3I0"/>